<keyword evidence="4" id="KW-0964">Secreted</keyword>
<dbReference type="PANTHER" id="PTHR12015:SF108">
    <property type="entry name" value="C-C MOTIF CHEMOKINE 20"/>
    <property type="match status" value="1"/>
</dbReference>
<feature type="domain" description="Chemokine interleukin-8-like" evidence="9">
    <location>
        <begin position="33"/>
        <end position="93"/>
    </location>
</feature>
<evidence type="ECO:0000313" key="11">
    <source>
        <dbReference type="RefSeq" id="XP_038820170.1"/>
    </source>
</evidence>
<keyword evidence="10" id="KW-1185">Reference proteome</keyword>
<evidence type="ECO:0000256" key="1">
    <source>
        <dbReference type="ARBA" id="ARBA00004613"/>
    </source>
</evidence>
<feature type="chain" id="PRO_5035824168" evidence="8">
    <location>
        <begin position="27"/>
        <end position="120"/>
    </location>
</feature>
<evidence type="ECO:0000256" key="4">
    <source>
        <dbReference type="ARBA" id="ARBA00022525"/>
    </source>
</evidence>
<evidence type="ECO:0000256" key="2">
    <source>
        <dbReference type="ARBA" id="ARBA00022500"/>
    </source>
</evidence>
<comment type="subcellular location">
    <subcellularLocation>
        <location evidence="1">Secreted</location>
    </subcellularLocation>
</comment>
<dbReference type="InterPro" id="IPR001811">
    <property type="entry name" value="Chemokine_IL8-like_dom"/>
</dbReference>
<reference evidence="11" key="1">
    <citation type="submission" date="2025-08" db="UniProtKB">
        <authorList>
            <consortium name="RefSeq"/>
        </authorList>
    </citation>
    <scope>IDENTIFICATION</scope>
    <source>
        <tissue evidence="11">White muscle</tissue>
    </source>
</reference>
<evidence type="ECO:0000256" key="7">
    <source>
        <dbReference type="ARBA" id="ARBA00023198"/>
    </source>
</evidence>
<keyword evidence="2" id="KW-0145">Chemotaxis</keyword>
<evidence type="ECO:0000259" key="9">
    <source>
        <dbReference type="SMART" id="SM00199"/>
    </source>
</evidence>
<dbReference type="PANTHER" id="PTHR12015">
    <property type="entry name" value="SMALL INDUCIBLE CYTOKINE A"/>
    <property type="match status" value="1"/>
</dbReference>
<organism evidence="10 11">
    <name type="scientific">Salvelinus namaycush</name>
    <name type="common">Lake trout</name>
    <name type="synonym">Salmo namaycush</name>
    <dbReference type="NCBI Taxonomy" id="8040"/>
    <lineage>
        <taxon>Eukaryota</taxon>
        <taxon>Metazoa</taxon>
        <taxon>Chordata</taxon>
        <taxon>Craniata</taxon>
        <taxon>Vertebrata</taxon>
        <taxon>Euteleostomi</taxon>
        <taxon>Actinopterygii</taxon>
        <taxon>Neopterygii</taxon>
        <taxon>Teleostei</taxon>
        <taxon>Protacanthopterygii</taxon>
        <taxon>Salmoniformes</taxon>
        <taxon>Salmonidae</taxon>
        <taxon>Salmoninae</taxon>
        <taxon>Salvelinus</taxon>
    </lineage>
</organism>
<evidence type="ECO:0000313" key="10">
    <source>
        <dbReference type="Proteomes" id="UP000808372"/>
    </source>
</evidence>
<accession>A0A8U0P8B1</accession>
<feature type="signal peptide" evidence="8">
    <location>
        <begin position="1"/>
        <end position="26"/>
    </location>
</feature>
<dbReference type="GO" id="GO:0008009">
    <property type="term" value="F:chemokine activity"/>
    <property type="evidence" value="ECO:0007669"/>
    <property type="project" value="InterPro"/>
</dbReference>
<dbReference type="InterPro" id="IPR036048">
    <property type="entry name" value="Interleukin_8-like_sf"/>
</dbReference>
<evidence type="ECO:0000256" key="8">
    <source>
        <dbReference type="SAM" id="SignalP"/>
    </source>
</evidence>
<dbReference type="SUPFAM" id="SSF54117">
    <property type="entry name" value="Interleukin 8-like chemokines"/>
    <property type="match status" value="1"/>
</dbReference>
<sequence length="120" mass="13406">MAQMRAPVIVLLVLLALGLFAKETSAAKQPRHRRGCCESYTLRKIPFAVIEGYTLQTISETCRIFAIRFHTEKGKDVCADPDKNWVKEHVTRLGTKAAHIKTSQAKSNNVITTIRGGLRI</sequence>
<name>A0A8U0P8B1_SALNM</name>
<dbReference type="RefSeq" id="XP_038820170.1">
    <property type="nucleotide sequence ID" value="XM_038964242.1"/>
</dbReference>
<dbReference type="GeneID" id="120020533"/>
<keyword evidence="3" id="KW-0202">Cytokine</keyword>
<dbReference type="AlphaFoldDB" id="A0A8U0P8B1"/>
<dbReference type="InterPro" id="IPR039809">
    <property type="entry name" value="Chemokine_b/g/d"/>
</dbReference>
<protein>
    <submittedName>
        <fullName evidence="11">C-C motif chemokine 20-like</fullName>
    </submittedName>
</protein>
<dbReference type="Proteomes" id="UP000808372">
    <property type="component" value="Chromosome 25"/>
</dbReference>
<evidence type="ECO:0000256" key="5">
    <source>
        <dbReference type="ARBA" id="ARBA00022729"/>
    </source>
</evidence>
<dbReference type="GO" id="GO:0005615">
    <property type="term" value="C:extracellular space"/>
    <property type="evidence" value="ECO:0007669"/>
    <property type="project" value="UniProtKB-KW"/>
</dbReference>
<dbReference type="Pfam" id="PF00048">
    <property type="entry name" value="IL8"/>
    <property type="match status" value="1"/>
</dbReference>
<evidence type="ECO:0000256" key="3">
    <source>
        <dbReference type="ARBA" id="ARBA00022514"/>
    </source>
</evidence>
<dbReference type="OrthoDB" id="8870994at2759"/>
<dbReference type="SMART" id="SM00199">
    <property type="entry name" value="SCY"/>
    <property type="match status" value="1"/>
</dbReference>
<dbReference type="GO" id="GO:0006955">
    <property type="term" value="P:immune response"/>
    <property type="evidence" value="ECO:0007669"/>
    <property type="project" value="InterPro"/>
</dbReference>
<dbReference type="FunFam" id="2.40.50.40:FF:000012">
    <property type="entry name" value="C-C motif chemokine"/>
    <property type="match status" value="1"/>
</dbReference>
<dbReference type="KEGG" id="snh:120020533"/>
<proteinExistence type="predicted"/>
<keyword evidence="6" id="KW-1015">Disulfide bond</keyword>
<keyword evidence="7" id="KW-0395">Inflammatory response</keyword>
<gene>
    <name evidence="11" type="primary">LOC120020533</name>
</gene>
<evidence type="ECO:0000256" key="6">
    <source>
        <dbReference type="ARBA" id="ARBA00023157"/>
    </source>
</evidence>
<dbReference type="GO" id="GO:0006954">
    <property type="term" value="P:inflammatory response"/>
    <property type="evidence" value="ECO:0007669"/>
    <property type="project" value="UniProtKB-KW"/>
</dbReference>
<dbReference type="Gene3D" id="2.40.50.40">
    <property type="match status" value="1"/>
</dbReference>
<keyword evidence="5 8" id="KW-0732">Signal</keyword>